<proteinExistence type="predicted"/>
<comment type="caution">
    <text evidence="2">The sequence shown here is derived from an EMBL/GenBank/DDBJ whole genome shotgun (WGS) entry which is preliminary data.</text>
</comment>
<gene>
    <name evidence="2" type="ORF">GE115_10490</name>
</gene>
<evidence type="ECO:0000313" key="3">
    <source>
        <dbReference type="Proteomes" id="UP000431080"/>
    </source>
</evidence>
<dbReference type="EMBL" id="WJIF01000005">
    <property type="protein sequence ID" value="MRG60291.1"/>
    <property type="molecule type" value="Genomic_DNA"/>
</dbReference>
<organism evidence="2 3">
    <name type="scientific">Agromyces agglutinans</name>
    <dbReference type="NCBI Taxonomy" id="2662258"/>
    <lineage>
        <taxon>Bacteria</taxon>
        <taxon>Bacillati</taxon>
        <taxon>Actinomycetota</taxon>
        <taxon>Actinomycetes</taxon>
        <taxon>Micrococcales</taxon>
        <taxon>Microbacteriaceae</taxon>
        <taxon>Agromyces</taxon>
    </lineage>
</organism>
<dbReference type="GO" id="GO:0006629">
    <property type="term" value="P:lipid metabolic process"/>
    <property type="evidence" value="ECO:0007669"/>
    <property type="project" value="InterPro"/>
</dbReference>
<dbReference type="AlphaFoldDB" id="A0A6I2F7K5"/>
<dbReference type="PANTHER" id="PTHR30383:SF5">
    <property type="entry name" value="SGNH HYDROLASE-TYPE ESTERASE DOMAIN-CONTAINING PROTEIN"/>
    <property type="match status" value="1"/>
</dbReference>
<dbReference type="Proteomes" id="UP000431080">
    <property type="component" value="Unassembled WGS sequence"/>
</dbReference>
<dbReference type="InterPro" id="IPR013830">
    <property type="entry name" value="SGNH_hydro"/>
</dbReference>
<dbReference type="PROSITE" id="PS01098">
    <property type="entry name" value="LIPASE_GDSL_SER"/>
    <property type="match status" value="1"/>
</dbReference>
<evidence type="ECO:0000259" key="1">
    <source>
        <dbReference type="Pfam" id="PF13472"/>
    </source>
</evidence>
<keyword evidence="3" id="KW-1185">Reference proteome</keyword>
<sequence length="225" mass="23961">MTRTQTLAFVGDSITDAGRDRADAGSLGDGYVRLVADEFARRGASVRVVNAGIAGNRAVDLERRWAPDVAPHEADVVTLFIGVNDMWRRYDHDDPTSAEDFEATCRRLLAAEAQSRPVGPKWILMEPFLLPVREEQHAWLDDLDGKRQAVRRLAEETGAPLVPLHDILTAAAGAEGAAALAPDGVHPTPLGSRLIADAWFTAFDGVSASGREAAAPAAEASAATA</sequence>
<reference evidence="2 3" key="1">
    <citation type="submission" date="2019-10" db="EMBL/GenBank/DDBJ databases">
        <authorList>
            <person name="Nie G."/>
            <person name="Ming H."/>
            <person name="Yi B."/>
        </authorList>
    </citation>
    <scope>NUCLEOTIDE SEQUENCE [LARGE SCALE GENOMIC DNA]</scope>
    <source>
        <strain evidence="2 3">CFH 90414</strain>
    </source>
</reference>
<dbReference type="PANTHER" id="PTHR30383">
    <property type="entry name" value="THIOESTERASE 1/PROTEASE 1/LYSOPHOSPHOLIPASE L1"/>
    <property type="match status" value="1"/>
</dbReference>
<dbReference type="GO" id="GO:0004622">
    <property type="term" value="F:phosphatidylcholine lysophospholipase activity"/>
    <property type="evidence" value="ECO:0007669"/>
    <property type="project" value="TreeGrafter"/>
</dbReference>
<dbReference type="Gene3D" id="3.40.50.1110">
    <property type="entry name" value="SGNH hydrolase"/>
    <property type="match status" value="1"/>
</dbReference>
<dbReference type="Pfam" id="PF13472">
    <property type="entry name" value="Lipase_GDSL_2"/>
    <property type="match status" value="1"/>
</dbReference>
<dbReference type="InterPro" id="IPR036514">
    <property type="entry name" value="SGNH_hydro_sf"/>
</dbReference>
<name>A0A6I2F7K5_9MICO</name>
<protein>
    <recommendedName>
        <fullName evidence="1">SGNH hydrolase-type esterase domain-containing protein</fullName>
    </recommendedName>
</protein>
<evidence type="ECO:0000313" key="2">
    <source>
        <dbReference type="EMBL" id="MRG60291.1"/>
    </source>
</evidence>
<dbReference type="InterPro" id="IPR008265">
    <property type="entry name" value="Lipase_GDSL_AS"/>
</dbReference>
<dbReference type="InterPro" id="IPR051532">
    <property type="entry name" value="Ester_Hydrolysis_Enzymes"/>
</dbReference>
<feature type="domain" description="SGNH hydrolase-type esterase" evidence="1">
    <location>
        <begin position="9"/>
        <end position="194"/>
    </location>
</feature>
<dbReference type="RefSeq" id="WP_153684743.1">
    <property type="nucleotide sequence ID" value="NZ_WJIF01000005.1"/>
</dbReference>
<accession>A0A6I2F7K5</accession>
<dbReference type="SUPFAM" id="SSF52266">
    <property type="entry name" value="SGNH hydrolase"/>
    <property type="match status" value="1"/>
</dbReference>
<dbReference type="CDD" id="cd01834">
    <property type="entry name" value="SGNH_hydrolase_like_2"/>
    <property type="match status" value="1"/>
</dbReference>